<dbReference type="GeneID" id="115891951"/>
<dbReference type="InParanoid" id="A0A6J2YWB9"/>
<dbReference type="SUPFAM" id="SSF52540">
    <property type="entry name" value="P-loop containing nucleoside triphosphate hydrolases"/>
    <property type="match status" value="1"/>
</dbReference>
<evidence type="ECO:0000256" key="8">
    <source>
        <dbReference type="ARBA" id="ARBA00023235"/>
    </source>
</evidence>
<dbReference type="GO" id="GO:0043139">
    <property type="term" value="F:5'-3' DNA helicase activity"/>
    <property type="evidence" value="ECO:0007669"/>
    <property type="project" value="UniProtKB-EC"/>
</dbReference>
<evidence type="ECO:0000256" key="3">
    <source>
        <dbReference type="ARBA" id="ARBA00022801"/>
    </source>
</evidence>
<keyword evidence="7 9" id="KW-0234">DNA repair</keyword>
<dbReference type="GO" id="GO:0000723">
    <property type="term" value="P:telomere maintenance"/>
    <property type="evidence" value="ECO:0007669"/>
    <property type="project" value="InterPro"/>
</dbReference>
<keyword evidence="5 9" id="KW-0067">ATP-binding</keyword>
<keyword evidence="9" id="KW-0233">DNA recombination</keyword>
<keyword evidence="3 9" id="KW-0378">Hydrolase</keyword>
<dbReference type="PANTHER" id="PTHR47642:SF5">
    <property type="entry name" value="ATP-DEPENDENT DNA HELICASE"/>
    <property type="match status" value="1"/>
</dbReference>
<reference evidence="13" key="1">
    <citation type="submission" date="2025-08" db="UniProtKB">
        <authorList>
            <consortium name="RefSeq"/>
        </authorList>
    </citation>
    <scope>IDENTIFICATION</scope>
    <source>
        <tissue evidence="13">Gonads</tissue>
    </source>
</reference>
<dbReference type="Proteomes" id="UP000504635">
    <property type="component" value="Unplaced"/>
</dbReference>
<dbReference type="InterPro" id="IPR027417">
    <property type="entry name" value="P-loop_NTPase"/>
</dbReference>
<organism evidence="12 13">
    <name type="scientific">Sitophilus oryzae</name>
    <name type="common">Rice weevil</name>
    <name type="synonym">Curculio oryzae</name>
    <dbReference type="NCBI Taxonomy" id="7048"/>
    <lineage>
        <taxon>Eukaryota</taxon>
        <taxon>Metazoa</taxon>
        <taxon>Ecdysozoa</taxon>
        <taxon>Arthropoda</taxon>
        <taxon>Hexapoda</taxon>
        <taxon>Insecta</taxon>
        <taxon>Pterygota</taxon>
        <taxon>Neoptera</taxon>
        <taxon>Endopterygota</taxon>
        <taxon>Coleoptera</taxon>
        <taxon>Polyphaga</taxon>
        <taxon>Cucujiformia</taxon>
        <taxon>Curculionidae</taxon>
        <taxon>Dryophthorinae</taxon>
        <taxon>Sitophilus</taxon>
    </lineage>
</organism>
<keyword evidence="12" id="KW-1185">Reference proteome</keyword>
<dbReference type="GO" id="GO:0016787">
    <property type="term" value="F:hydrolase activity"/>
    <property type="evidence" value="ECO:0007669"/>
    <property type="project" value="UniProtKB-KW"/>
</dbReference>
<dbReference type="Pfam" id="PF05970">
    <property type="entry name" value="PIF1"/>
    <property type="match status" value="1"/>
</dbReference>
<keyword evidence="6" id="KW-0238">DNA-binding</keyword>
<dbReference type="GO" id="GO:0006310">
    <property type="term" value="P:DNA recombination"/>
    <property type="evidence" value="ECO:0007669"/>
    <property type="project" value="UniProtKB-KW"/>
</dbReference>
<dbReference type="InterPro" id="IPR051055">
    <property type="entry name" value="PIF1_helicase"/>
</dbReference>
<protein>
    <recommendedName>
        <fullName evidence="9">ATP-dependent DNA helicase</fullName>
        <ecNumber evidence="9">5.6.2.3</ecNumber>
    </recommendedName>
</protein>
<evidence type="ECO:0000256" key="1">
    <source>
        <dbReference type="ARBA" id="ARBA00022741"/>
    </source>
</evidence>
<evidence type="ECO:0000259" key="11">
    <source>
        <dbReference type="Pfam" id="PF21530"/>
    </source>
</evidence>
<comment type="similarity">
    <text evidence="9">Belongs to the helicase family.</text>
</comment>
<keyword evidence="8" id="KW-0413">Isomerase</keyword>
<dbReference type="GO" id="GO:0005524">
    <property type="term" value="F:ATP binding"/>
    <property type="evidence" value="ECO:0007669"/>
    <property type="project" value="UniProtKB-KW"/>
</dbReference>
<evidence type="ECO:0000256" key="6">
    <source>
        <dbReference type="ARBA" id="ARBA00023125"/>
    </source>
</evidence>
<evidence type="ECO:0000256" key="4">
    <source>
        <dbReference type="ARBA" id="ARBA00022806"/>
    </source>
</evidence>
<name>A0A6J2YWB9_SITOR</name>
<dbReference type="InterPro" id="IPR049163">
    <property type="entry name" value="Pif1-like_2B_dom"/>
</dbReference>
<dbReference type="CDD" id="cd18809">
    <property type="entry name" value="SF1_C_RecD"/>
    <property type="match status" value="1"/>
</dbReference>
<evidence type="ECO:0000313" key="13">
    <source>
        <dbReference type="RefSeq" id="XP_030768423.1"/>
    </source>
</evidence>
<dbReference type="RefSeq" id="XP_030768423.1">
    <property type="nucleotide sequence ID" value="XM_030912563.1"/>
</dbReference>
<dbReference type="Pfam" id="PF21530">
    <property type="entry name" value="Pif1_2B_dom"/>
    <property type="match status" value="1"/>
</dbReference>
<evidence type="ECO:0000256" key="5">
    <source>
        <dbReference type="ARBA" id="ARBA00022840"/>
    </source>
</evidence>
<accession>A0A6J2YWB9</accession>
<evidence type="ECO:0000256" key="2">
    <source>
        <dbReference type="ARBA" id="ARBA00022763"/>
    </source>
</evidence>
<proteinExistence type="inferred from homology"/>
<dbReference type="KEGG" id="soy:115891951"/>
<dbReference type="OrthoDB" id="6744990at2759"/>
<dbReference type="InterPro" id="IPR010285">
    <property type="entry name" value="DNA_helicase_pif1-like_DEAD"/>
</dbReference>
<keyword evidence="4 9" id="KW-0347">Helicase</keyword>
<evidence type="ECO:0000313" key="12">
    <source>
        <dbReference type="Proteomes" id="UP000504635"/>
    </source>
</evidence>
<dbReference type="GO" id="GO:0006281">
    <property type="term" value="P:DNA repair"/>
    <property type="evidence" value="ECO:0007669"/>
    <property type="project" value="UniProtKB-KW"/>
</dbReference>
<evidence type="ECO:0000256" key="7">
    <source>
        <dbReference type="ARBA" id="ARBA00023204"/>
    </source>
</evidence>
<comment type="catalytic activity">
    <reaction evidence="9">
        <text>ATP + H2O = ADP + phosphate + H(+)</text>
        <dbReference type="Rhea" id="RHEA:13065"/>
        <dbReference type="ChEBI" id="CHEBI:15377"/>
        <dbReference type="ChEBI" id="CHEBI:15378"/>
        <dbReference type="ChEBI" id="CHEBI:30616"/>
        <dbReference type="ChEBI" id="CHEBI:43474"/>
        <dbReference type="ChEBI" id="CHEBI:456216"/>
        <dbReference type="EC" id="5.6.2.3"/>
    </reaction>
</comment>
<dbReference type="EC" id="5.6.2.3" evidence="9"/>
<dbReference type="Gene3D" id="3.40.50.300">
    <property type="entry name" value="P-loop containing nucleotide triphosphate hydrolases"/>
    <property type="match status" value="2"/>
</dbReference>
<evidence type="ECO:0000259" key="10">
    <source>
        <dbReference type="Pfam" id="PF05970"/>
    </source>
</evidence>
<comment type="cofactor">
    <cofactor evidence="9">
        <name>Mg(2+)</name>
        <dbReference type="ChEBI" id="CHEBI:18420"/>
    </cofactor>
</comment>
<dbReference type="AlphaFoldDB" id="A0A6J2YWB9"/>
<dbReference type="Gene3D" id="2.30.30.940">
    <property type="match status" value="1"/>
</dbReference>
<evidence type="ECO:0000256" key="9">
    <source>
        <dbReference type="RuleBase" id="RU363044"/>
    </source>
</evidence>
<gene>
    <name evidence="13" type="primary">LOC115891951</name>
</gene>
<sequence length="457" mass="51847">MDEISMVSYQMLCMIDARLRQLKNHEDEFFGGINVLLFGDLLQLPPIKRSGAPVFKQPDHLQPATHLWRLFTLCELTENMRQQGDHTFIEILNALRIGELTANHFSILMQRVIQNPSDEFATDKALRVYTTNQQVNNHNAAVLNLFRNKGSRIYTIKAQDQLIDATRNTDTLNLANIIPTDINKTGGLPSVLEIFVGAKVMLRSNIDVTKGLVNGATGHITEIVWPQFRRTQMYETDVPSVWIDFGRDGIQVIHPKAIQFPAKFNYGTAERRMLPLILSWASTVHKMQGSTVDLAVMYLGSKLFEEGQAYVALSRVKSLEGLCIEKLDCNKLSEVDLKPHYTLFADDTTISSVYMDLEMVQNASSRACEKAEGVYLDRGLLWRAQVDELCNKLSTNIFVLRNLRHCVSGYILRQAYFALFHAHMKYALIVWGHSSGANRVFGLQRKAGRIILDTPYH</sequence>
<keyword evidence="1 9" id="KW-0547">Nucleotide-binding</keyword>
<feature type="domain" description="DNA helicase Pif1-like DEAD-box helicase" evidence="10">
    <location>
        <begin position="1"/>
        <end position="101"/>
    </location>
</feature>
<dbReference type="PANTHER" id="PTHR47642">
    <property type="entry name" value="ATP-DEPENDENT DNA HELICASE"/>
    <property type="match status" value="1"/>
</dbReference>
<keyword evidence="2 9" id="KW-0227">DNA damage</keyword>
<feature type="domain" description="DNA helicase Pif1-like 2B" evidence="11">
    <location>
        <begin position="190"/>
        <end position="222"/>
    </location>
</feature>